<name>A0ABP7T362_9PSEU</name>
<evidence type="ECO:0000313" key="5">
    <source>
        <dbReference type="EMBL" id="GAA4020413.1"/>
    </source>
</evidence>
<dbReference type="Proteomes" id="UP001501747">
    <property type="component" value="Unassembled WGS sequence"/>
</dbReference>
<evidence type="ECO:0000256" key="3">
    <source>
        <dbReference type="ARBA" id="ARBA00022801"/>
    </source>
</evidence>
<organism evidence="5 6">
    <name type="scientific">Allokutzneria multivorans</name>
    <dbReference type="NCBI Taxonomy" id="1142134"/>
    <lineage>
        <taxon>Bacteria</taxon>
        <taxon>Bacillati</taxon>
        <taxon>Actinomycetota</taxon>
        <taxon>Actinomycetes</taxon>
        <taxon>Pseudonocardiales</taxon>
        <taxon>Pseudonocardiaceae</taxon>
        <taxon>Allokutzneria</taxon>
    </lineage>
</organism>
<dbReference type="Pfam" id="PF16113">
    <property type="entry name" value="ECH_2"/>
    <property type="match status" value="1"/>
</dbReference>
<accession>A0ABP7T362</accession>
<dbReference type="Gene3D" id="3.90.226.10">
    <property type="entry name" value="2-enoyl-CoA Hydratase, Chain A, domain 1"/>
    <property type="match status" value="1"/>
</dbReference>
<dbReference type="RefSeq" id="WP_344879363.1">
    <property type="nucleotide sequence ID" value="NZ_BAABAL010000018.1"/>
</dbReference>
<evidence type="ECO:0000256" key="2">
    <source>
        <dbReference type="ARBA" id="ARBA00011915"/>
    </source>
</evidence>
<dbReference type="CDD" id="cd06558">
    <property type="entry name" value="crotonase-like"/>
    <property type="match status" value="1"/>
</dbReference>
<keyword evidence="3" id="KW-0378">Hydrolase</keyword>
<keyword evidence="6" id="KW-1185">Reference proteome</keyword>
<gene>
    <name evidence="5" type="ORF">GCM10022247_50520</name>
</gene>
<proteinExistence type="predicted"/>
<evidence type="ECO:0000259" key="4">
    <source>
        <dbReference type="Pfam" id="PF16113"/>
    </source>
</evidence>
<dbReference type="EMBL" id="BAABAL010000018">
    <property type="protein sequence ID" value="GAA4020413.1"/>
    <property type="molecule type" value="Genomic_DNA"/>
</dbReference>
<protein>
    <recommendedName>
        <fullName evidence="2">3-hydroxyisobutyryl-CoA hydrolase</fullName>
        <ecNumber evidence="2">3.1.2.4</ecNumber>
    </recommendedName>
</protein>
<dbReference type="InterPro" id="IPR045004">
    <property type="entry name" value="ECH_dom"/>
</dbReference>
<evidence type="ECO:0000313" key="6">
    <source>
        <dbReference type="Proteomes" id="UP001501747"/>
    </source>
</evidence>
<dbReference type="EC" id="3.1.2.4" evidence="2"/>
<dbReference type="NCBIfam" id="NF004127">
    <property type="entry name" value="PRK05617.1"/>
    <property type="match status" value="1"/>
</dbReference>
<comment type="catalytic activity">
    <reaction evidence="1">
        <text>3-hydroxy-2-methylpropanoyl-CoA + H2O = 3-hydroxy-2-methylpropanoate + CoA + H(+)</text>
        <dbReference type="Rhea" id="RHEA:20888"/>
        <dbReference type="ChEBI" id="CHEBI:11805"/>
        <dbReference type="ChEBI" id="CHEBI:15377"/>
        <dbReference type="ChEBI" id="CHEBI:15378"/>
        <dbReference type="ChEBI" id="CHEBI:57287"/>
        <dbReference type="ChEBI" id="CHEBI:57340"/>
        <dbReference type="EC" id="3.1.2.4"/>
    </reaction>
</comment>
<dbReference type="InterPro" id="IPR029045">
    <property type="entry name" value="ClpP/crotonase-like_dom_sf"/>
</dbReference>
<dbReference type="PANTHER" id="PTHR43176:SF3">
    <property type="entry name" value="3-HYDROXYISOBUTYRYL-COA HYDROLASE, MITOCHONDRIAL"/>
    <property type="match status" value="1"/>
</dbReference>
<dbReference type="PANTHER" id="PTHR43176">
    <property type="entry name" value="3-HYDROXYISOBUTYRYL-COA HYDROLASE-RELATED"/>
    <property type="match status" value="1"/>
</dbReference>
<feature type="domain" description="Enoyl-CoA hydratase/isomerase" evidence="4">
    <location>
        <begin position="13"/>
        <end position="330"/>
    </location>
</feature>
<sequence>MSDVVLRVERGLGRITLNRPRTLNALTPGMVREIFGALGDWAGDDAVRAVLIDGAGERGLCAGGDIRGIYEHAKAGQDGPKTFWREEYLLNHRISQFPKPYIALMDGIVMGGGVGVSGHGSVRVVTERSVVGMPEVGIGFVPDVGGTFLLSRAPGELGTHAALTAARLSGSDAIHMGLADHFVRSERLPELVEALSEGELDVRAFAEEPPPSELAAQRRWIDPCYSADSVEEIASRLATSGEAAGEAAAKELLGKSPTSLKVTLQALRAAKVLDDLGECLDLEYRVACALLERPDLVEGIRAAIIDKDREPRWSPGRLEDVDRLSVQRCFAWLGEGELGLAVR</sequence>
<dbReference type="InterPro" id="IPR032259">
    <property type="entry name" value="HIBYL-CoA-H"/>
</dbReference>
<evidence type="ECO:0000256" key="1">
    <source>
        <dbReference type="ARBA" id="ARBA00001709"/>
    </source>
</evidence>
<comment type="caution">
    <text evidence="5">The sequence shown here is derived from an EMBL/GenBank/DDBJ whole genome shotgun (WGS) entry which is preliminary data.</text>
</comment>
<reference evidence="6" key="1">
    <citation type="journal article" date="2019" name="Int. J. Syst. Evol. Microbiol.">
        <title>The Global Catalogue of Microorganisms (GCM) 10K type strain sequencing project: providing services to taxonomists for standard genome sequencing and annotation.</title>
        <authorList>
            <consortium name="The Broad Institute Genomics Platform"/>
            <consortium name="The Broad Institute Genome Sequencing Center for Infectious Disease"/>
            <person name="Wu L."/>
            <person name="Ma J."/>
        </authorList>
    </citation>
    <scope>NUCLEOTIDE SEQUENCE [LARGE SCALE GENOMIC DNA]</scope>
    <source>
        <strain evidence="6">JCM 17342</strain>
    </source>
</reference>
<dbReference type="SUPFAM" id="SSF52096">
    <property type="entry name" value="ClpP/crotonase"/>
    <property type="match status" value="1"/>
</dbReference>